<gene>
    <name evidence="1" type="ORF">ANCCAN_21152</name>
</gene>
<evidence type="ECO:0000313" key="2">
    <source>
        <dbReference type="Proteomes" id="UP000252519"/>
    </source>
</evidence>
<name>A0A368FLB9_ANCCA</name>
<proteinExistence type="predicted"/>
<dbReference type="OrthoDB" id="10454258at2759"/>
<dbReference type="AlphaFoldDB" id="A0A368FLB9"/>
<sequence length="86" mass="9652">MKPRRERKKSFANLQGVPTTVVTLTNTQLLPVDGDTLRMKTIRNRVEPMSDVTADEDVVEIDIDAPPRVYISKIMSRGVPVGFSPR</sequence>
<keyword evidence="2" id="KW-1185">Reference proteome</keyword>
<organism evidence="1 2">
    <name type="scientific">Ancylostoma caninum</name>
    <name type="common">Dog hookworm</name>
    <dbReference type="NCBI Taxonomy" id="29170"/>
    <lineage>
        <taxon>Eukaryota</taxon>
        <taxon>Metazoa</taxon>
        <taxon>Ecdysozoa</taxon>
        <taxon>Nematoda</taxon>
        <taxon>Chromadorea</taxon>
        <taxon>Rhabditida</taxon>
        <taxon>Rhabditina</taxon>
        <taxon>Rhabditomorpha</taxon>
        <taxon>Strongyloidea</taxon>
        <taxon>Ancylostomatidae</taxon>
        <taxon>Ancylostomatinae</taxon>
        <taxon>Ancylostoma</taxon>
    </lineage>
</organism>
<protein>
    <submittedName>
        <fullName evidence="1">Uncharacterized protein</fullName>
    </submittedName>
</protein>
<accession>A0A368FLB9</accession>
<comment type="caution">
    <text evidence="1">The sequence shown here is derived from an EMBL/GenBank/DDBJ whole genome shotgun (WGS) entry which is preliminary data.</text>
</comment>
<dbReference type="EMBL" id="JOJR01000987">
    <property type="protein sequence ID" value="RCN33024.1"/>
    <property type="molecule type" value="Genomic_DNA"/>
</dbReference>
<evidence type="ECO:0000313" key="1">
    <source>
        <dbReference type="EMBL" id="RCN33024.1"/>
    </source>
</evidence>
<dbReference type="Proteomes" id="UP000252519">
    <property type="component" value="Unassembled WGS sequence"/>
</dbReference>
<reference evidence="1 2" key="1">
    <citation type="submission" date="2014-10" db="EMBL/GenBank/DDBJ databases">
        <title>Draft genome of the hookworm Ancylostoma caninum.</title>
        <authorList>
            <person name="Mitreva M."/>
        </authorList>
    </citation>
    <scope>NUCLEOTIDE SEQUENCE [LARGE SCALE GENOMIC DNA]</scope>
    <source>
        <strain evidence="1 2">Baltimore</strain>
    </source>
</reference>